<proteinExistence type="predicted"/>
<reference evidence="1" key="1">
    <citation type="submission" date="2020-08" db="EMBL/GenBank/DDBJ databases">
        <title>Multicomponent nature underlies the extraordinary mechanical properties of spider dragline silk.</title>
        <authorList>
            <person name="Kono N."/>
            <person name="Nakamura H."/>
            <person name="Mori M."/>
            <person name="Yoshida Y."/>
            <person name="Ohtoshi R."/>
            <person name="Malay A.D."/>
            <person name="Moran D.A.P."/>
            <person name="Tomita M."/>
            <person name="Numata K."/>
            <person name="Arakawa K."/>
        </authorList>
    </citation>
    <scope>NUCLEOTIDE SEQUENCE</scope>
</reference>
<keyword evidence="2" id="KW-1185">Reference proteome</keyword>
<dbReference type="EMBL" id="BMAU01021338">
    <property type="protein sequence ID" value="GFY16434.1"/>
    <property type="molecule type" value="Genomic_DNA"/>
</dbReference>
<protein>
    <submittedName>
        <fullName evidence="1">Uncharacterized protein</fullName>
    </submittedName>
</protein>
<gene>
    <name evidence="1" type="ORF">TNCV_2350771</name>
</gene>
<organism evidence="1 2">
    <name type="scientific">Trichonephila clavipes</name>
    <name type="common">Golden silk orbweaver</name>
    <name type="synonym">Nephila clavipes</name>
    <dbReference type="NCBI Taxonomy" id="2585209"/>
    <lineage>
        <taxon>Eukaryota</taxon>
        <taxon>Metazoa</taxon>
        <taxon>Ecdysozoa</taxon>
        <taxon>Arthropoda</taxon>
        <taxon>Chelicerata</taxon>
        <taxon>Arachnida</taxon>
        <taxon>Araneae</taxon>
        <taxon>Araneomorphae</taxon>
        <taxon>Entelegynae</taxon>
        <taxon>Araneoidea</taxon>
        <taxon>Nephilidae</taxon>
        <taxon>Trichonephila</taxon>
    </lineage>
</organism>
<evidence type="ECO:0000313" key="1">
    <source>
        <dbReference type="EMBL" id="GFY16434.1"/>
    </source>
</evidence>
<comment type="caution">
    <text evidence="1">The sequence shown here is derived from an EMBL/GenBank/DDBJ whole genome shotgun (WGS) entry which is preliminary data.</text>
</comment>
<evidence type="ECO:0000313" key="2">
    <source>
        <dbReference type="Proteomes" id="UP000887159"/>
    </source>
</evidence>
<sequence>MLRVNPDAVARPTIVGEEKSLSRVQLISADEMCGEKEASVDVIKETANEDINPVILRKEPVNLDDDDVEKELSERKLKKLSRMTVAKLRQKINLKVSRSYI</sequence>
<dbReference type="AlphaFoldDB" id="A0A8X6VQ02"/>
<dbReference type="Proteomes" id="UP000887159">
    <property type="component" value="Unassembled WGS sequence"/>
</dbReference>
<name>A0A8X6VQ02_TRICX</name>
<accession>A0A8X6VQ02</accession>